<dbReference type="Proteomes" id="UP001160390">
    <property type="component" value="Unassembled WGS sequence"/>
</dbReference>
<keyword evidence="3" id="KW-1185">Reference proteome</keyword>
<name>A0AA35MJN8_9HYPO</name>
<sequence>MHPAFPNRSPWKELRGHVQTAKNTLREAERKPIEPRQNDISAIRSLERFVLGRVVARRVNLLLAQHYPADPETRPQSEHEPLASTLRFDEGDCGLAVYVTARIVIEIAKLLARRLQETHLASI</sequence>
<evidence type="ECO:0000313" key="2">
    <source>
        <dbReference type="EMBL" id="CAI6097356.1"/>
    </source>
</evidence>
<reference evidence="2" key="1">
    <citation type="submission" date="2023-01" db="EMBL/GenBank/DDBJ databases">
        <authorList>
            <person name="Piombo E."/>
        </authorList>
    </citation>
    <scope>NUCLEOTIDE SEQUENCE</scope>
</reference>
<feature type="region of interest" description="Disordered" evidence="1">
    <location>
        <begin position="1"/>
        <end position="30"/>
    </location>
</feature>
<protein>
    <submittedName>
        <fullName evidence="2">Uncharacterized protein</fullName>
    </submittedName>
</protein>
<accession>A0AA35MJN8</accession>
<proteinExistence type="predicted"/>
<evidence type="ECO:0000313" key="3">
    <source>
        <dbReference type="Proteomes" id="UP001160390"/>
    </source>
</evidence>
<organism evidence="2 3">
    <name type="scientific">Clonostachys chloroleuca</name>
    <dbReference type="NCBI Taxonomy" id="1926264"/>
    <lineage>
        <taxon>Eukaryota</taxon>
        <taxon>Fungi</taxon>
        <taxon>Dikarya</taxon>
        <taxon>Ascomycota</taxon>
        <taxon>Pezizomycotina</taxon>
        <taxon>Sordariomycetes</taxon>
        <taxon>Hypocreomycetidae</taxon>
        <taxon>Hypocreales</taxon>
        <taxon>Bionectriaceae</taxon>
        <taxon>Clonostachys</taxon>
    </lineage>
</organism>
<dbReference type="EMBL" id="CABFNP030001291">
    <property type="protein sequence ID" value="CAI6097356.1"/>
    <property type="molecule type" value="Genomic_DNA"/>
</dbReference>
<comment type="caution">
    <text evidence="2">The sequence shown here is derived from an EMBL/GenBank/DDBJ whole genome shotgun (WGS) entry which is preliminary data.</text>
</comment>
<dbReference type="AlphaFoldDB" id="A0AA35MJN8"/>
<gene>
    <name evidence="2" type="ORF">CCHLO57077_00014459</name>
</gene>
<evidence type="ECO:0000256" key="1">
    <source>
        <dbReference type="SAM" id="MobiDB-lite"/>
    </source>
</evidence>